<dbReference type="Proteomes" id="UP001519349">
    <property type="component" value="Unassembled WGS sequence"/>
</dbReference>
<dbReference type="Gene3D" id="3.40.50.1000">
    <property type="entry name" value="HAD superfamily/HAD-like"/>
    <property type="match status" value="1"/>
</dbReference>
<keyword evidence="2" id="KW-1185">Reference proteome</keyword>
<dbReference type="Gene3D" id="3.30.1240.10">
    <property type="match status" value="1"/>
</dbReference>
<dbReference type="InterPro" id="IPR023214">
    <property type="entry name" value="HAD_sf"/>
</dbReference>
<organism evidence="1 2">
    <name type="scientific">Streptococcus panodentis</name>
    <dbReference type="NCBI Taxonomy" id="1581472"/>
    <lineage>
        <taxon>Bacteria</taxon>
        <taxon>Bacillati</taxon>
        <taxon>Bacillota</taxon>
        <taxon>Bacilli</taxon>
        <taxon>Lactobacillales</taxon>
        <taxon>Streptococcaceae</taxon>
        <taxon>Streptococcus</taxon>
    </lineage>
</organism>
<dbReference type="PANTHER" id="PTHR10000:SF8">
    <property type="entry name" value="HAD SUPERFAMILY HYDROLASE-LIKE, TYPE 3"/>
    <property type="match status" value="1"/>
</dbReference>
<gene>
    <name evidence="1" type="ORF">DHL47_13295</name>
</gene>
<evidence type="ECO:0000313" key="1">
    <source>
        <dbReference type="EMBL" id="MBP2622266.1"/>
    </source>
</evidence>
<dbReference type="NCBIfam" id="TIGR01484">
    <property type="entry name" value="HAD-SF-IIB"/>
    <property type="match status" value="1"/>
</dbReference>
<protein>
    <submittedName>
        <fullName evidence="1">Haloacid dehalogenase</fullName>
    </submittedName>
</protein>
<dbReference type="SFLD" id="SFLDG01140">
    <property type="entry name" value="C2.B:_Phosphomannomutase_and_P"/>
    <property type="match status" value="1"/>
</dbReference>
<sequence length="274" mass="31246">MKFWTSLKRKGESMTDKKIKLFIDIDGTFVFDSSAVASEDLKAFRAASHYSQLIIATGRSLKEITYVEEVNDLSLDYKVAFNGGYIVDAKGQVLEDRQISKERLKDLIQYLKNHGVTFDALDNKERFGNFKQENQNELLGLNYDYMDNPYDEALKRTVYKINLRPDDLEQACQITKDLKALFPDLSIFRVGKRRIEISANHTSKGQALEQLSKGSFSVAIGDSENDTSMFDAATISYCMAHAPEDVKAHATYVVPRFRDAIYHLIEHFIKEKAV</sequence>
<dbReference type="SFLD" id="SFLDS00003">
    <property type="entry name" value="Haloacid_Dehalogenase"/>
    <property type="match status" value="1"/>
</dbReference>
<evidence type="ECO:0000313" key="2">
    <source>
        <dbReference type="Proteomes" id="UP001519349"/>
    </source>
</evidence>
<proteinExistence type="predicted"/>
<comment type="caution">
    <text evidence="1">The sequence shown here is derived from an EMBL/GenBank/DDBJ whole genome shotgun (WGS) entry which is preliminary data.</text>
</comment>
<dbReference type="Pfam" id="PF08282">
    <property type="entry name" value="Hydrolase_3"/>
    <property type="match status" value="1"/>
</dbReference>
<dbReference type="EMBL" id="QFAY01000043">
    <property type="protein sequence ID" value="MBP2622266.1"/>
    <property type="molecule type" value="Genomic_DNA"/>
</dbReference>
<dbReference type="PANTHER" id="PTHR10000">
    <property type="entry name" value="PHOSPHOSERINE PHOSPHATASE"/>
    <property type="match status" value="1"/>
</dbReference>
<name>A0ABS5B0S0_9STRE</name>
<dbReference type="InterPro" id="IPR006379">
    <property type="entry name" value="HAD-SF_hydro_IIB"/>
</dbReference>
<dbReference type="SUPFAM" id="SSF56784">
    <property type="entry name" value="HAD-like"/>
    <property type="match status" value="1"/>
</dbReference>
<accession>A0ABS5B0S0</accession>
<dbReference type="PROSITE" id="PS01229">
    <property type="entry name" value="COF_2"/>
    <property type="match status" value="1"/>
</dbReference>
<reference evidence="1 2" key="1">
    <citation type="submission" date="2018-05" db="EMBL/GenBank/DDBJ databases">
        <title>Draft genome sequence of Streptococcus panodentis CCUG 70867T.</title>
        <authorList>
            <person name="Salva-Serra F."/>
            <person name="Mendez V."/>
            <person name="Jaen-Luchoro D."/>
            <person name="Gonzales-Siles L."/>
            <person name="Karlsson R."/>
            <person name="Engstrom-Jakobsson H."/>
            <person name="Busquets A."/>
            <person name="Gomila M."/>
            <person name="Pineiro-Iglesias B."/>
            <person name="Bennasar-Figueras A."/>
            <person name="Seeger M."/>
            <person name="Moore E."/>
        </authorList>
    </citation>
    <scope>NUCLEOTIDE SEQUENCE [LARGE SCALE GENOMIC DNA]</scope>
    <source>
        <strain evidence="1 2">CCUG 70867</strain>
    </source>
</reference>
<dbReference type="InterPro" id="IPR036412">
    <property type="entry name" value="HAD-like_sf"/>
</dbReference>